<dbReference type="Gene3D" id="3.10.450.50">
    <property type="match status" value="2"/>
</dbReference>
<proteinExistence type="predicted"/>
<gene>
    <name evidence="1" type="ORF">RI844_10340</name>
</gene>
<protein>
    <submittedName>
        <fullName evidence="1">Ester cyclase</fullName>
    </submittedName>
</protein>
<keyword evidence="2" id="KW-1185">Reference proteome</keyword>
<name>A0ABZ0GK53_9GAMM</name>
<accession>A0ABZ0GK53</accession>
<dbReference type="InterPro" id="IPR009959">
    <property type="entry name" value="Cyclase_SnoaL-like"/>
</dbReference>
<reference evidence="1 2" key="1">
    <citation type="submission" date="2023-09" db="EMBL/GenBank/DDBJ databases">
        <authorList>
            <person name="Qi X."/>
        </authorList>
    </citation>
    <scope>NUCLEOTIDE SEQUENCE [LARGE SCALE GENOMIC DNA]</scope>
    <source>
        <strain evidence="1 2">S1-1</strain>
    </source>
</reference>
<dbReference type="PANTHER" id="PTHR38436">
    <property type="entry name" value="POLYKETIDE CYCLASE SNOAL-LIKE DOMAIN"/>
    <property type="match status" value="1"/>
</dbReference>
<dbReference type="SUPFAM" id="SSF54427">
    <property type="entry name" value="NTF2-like"/>
    <property type="match status" value="2"/>
</dbReference>
<dbReference type="Proteomes" id="UP001301442">
    <property type="component" value="Chromosome"/>
</dbReference>
<dbReference type="EMBL" id="CP136600">
    <property type="protein sequence ID" value="WOH35781.1"/>
    <property type="molecule type" value="Genomic_DNA"/>
</dbReference>
<sequence length="337" mass="38209">MPQDVHLAHKQLLQPLRNALYDFDETVVSSELEHAFAKDAKVKLAFPFEDLAGAQGLFEQAYLPLYRAIPDLERRETIVMAGESADGSHWLGCCGYYTGSFEKNWLDIPPTGHQVAMRFHEFFRIENNQVVEMQAIWDIPELMMQANAWPMVPSLGREWHVPGPATQDGLLMMPRDDINSQASAQLVNDMCVALGEHAVGGVAAMQLDKYWHPRCSWYGPSGIGTGRGIQGFRNWHQIPFLNAMPNRIGDVEQGYLFADGNYVGFTAWPGMKMTISHGGWLGIAPSNQSITMRSLDFWRCENGLLRENWVLVDLLHVYHQLGVDVFARMREFNKARR</sequence>
<dbReference type="Pfam" id="PF07366">
    <property type="entry name" value="SnoaL"/>
    <property type="match status" value="2"/>
</dbReference>
<dbReference type="RefSeq" id="WP_348394597.1">
    <property type="nucleotide sequence ID" value="NZ_CP136600.1"/>
</dbReference>
<dbReference type="InterPro" id="IPR032710">
    <property type="entry name" value="NTF2-like_dom_sf"/>
</dbReference>
<dbReference type="PANTHER" id="PTHR38436:SF1">
    <property type="entry name" value="ESTER CYCLASE"/>
    <property type="match status" value="1"/>
</dbReference>
<evidence type="ECO:0000313" key="2">
    <source>
        <dbReference type="Proteomes" id="UP001301442"/>
    </source>
</evidence>
<organism evidence="1 2">
    <name type="scientific">Thalassotalea fonticola</name>
    <dbReference type="NCBI Taxonomy" id="3065649"/>
    <lineage>
        <taxon>Bacteria</taxon>
        <taxon>Pseudomonadati</taxon>
        <taxon>Pseudomonadota</taxon>
        <taxon>Gammaproteobacteria</taxon>
        <taxon>Alteromonadales</taxon>
        <taxon>Colwelliaceae</taxon>
        <taxon>Thalassotalea</taxon>
    </lineage>
</organism>
<evidence type="ECO:0000313" key="1">
    <source>
        <dbReference type="EMBL" id="WOH35781.1"/>
    </source>
</evidence>